<dbReference type="InterPro" id="IPR041698">
    <property type="entry name" value="Methyltransf_25"/>
</dbReference>
<gene>
    <name evidence="5" type="ORF">AFA91_17780</name>
</gene>
<evidence type="ECO:0000259" key="4">
    <source>
        <dbReference type="Pfam" id="PF13649"/>
    </source>
</evidence>
<dbReference type="AlphaFoldDB" id="A0A0K0X7X1"/>
<dbReference type="GO" id="GO:0032259">
    <property type="term" value="P:methylation"/>
    <property type="evidence" value="ECO:0007669"/>
    <property type="project" value="UniProtKB-KW"/>
</dbReference>
<keyword evidence="2 5" id="KW-0808">Transferase</keyword>
<evidence type="ECO:0000256" key="3">
    <source>
        <dbReference type="ARBA" id="ARBA00022691"/>
    </source>
</evidence>
<organism evidence="5 6">
    <name type="scientific">Mycolicibacterium goodii</name>
    <name type="common">Mycobacterium goodii</name>
    <dbReference type="NCBI Taxonomy" id="134601"/>
    <lineage>
        <taxon>Bacteria</taxon>
        <taxon>Bacillati</taxon>
        <taxon>Actinomycetota</taxon>
        <taxon>Actinomycetes</taxon>
        <taxon>Mycobacteriales</taxon>
        <taxon>Mycobacteriaceae</taxon>
        <taxon>Mycolicibacterium</taxon>
    </lineage>
</organism>
<dbReference type="CDD" id="cd02440">
    <property type="entry name" value="AdoMet_MTases"/>
    <property type="match status" value="1"/>
</dbReference>
<dbReference type="SUPFAM" id="SSF53335">
    <property type="entry name" value="S-adenosyl-L-methionine-dependent methyltransferases"/>
    <property type="match status" value="1"/>
</dbReference>
<dbReference type="EMBL" id="CP012150">
    <property type="protein sequence ID" value="AKS33446.1"/>
    <property type="molecule type" value="Genomic_DNA"/>
</dbReference>
<dbReference type="PANTHER" id="PTHR43464">
    <property type="entry name" value="METHYLTRANSFERASE"/>
    <property type="match status" value="1"/>
</dbReference>
<keyword evidence="1 5" id="KW-0489">Methyltransferase</keyword>
<feature type="domain" description="Methyltransferase" evidence="4">
    <location>
        <begin position="43"/>
        <end position="131"/>
    </location>
</feature>
<dbReference type="RefSeq" id="WP_049745871.1">
    <property type="nucleotide sequence ID" value="NZ_CP012150.1"/>
</dbReference>
<dbReference type="OrthoDB" id="9786503at2"/>
<dbReference type="GO" id="GO:0008168">
    <property type="term" value="F:methyltransferase activity"/>
    <property type="evidence" value="ECO:0007669"/>
    <property type="project" value="UniProtKB-KW"/>
</dbReference>
<sequence>MSEHDRTRWDATYTDRPVLCSAPGPPRAFTGHVNEFPTAGSALDIACGSGENSVWLAQRGLRVWGIDVSPVAIEQARQLAARHGVGQRCRFDVADLDDGLPDGPQADVVLCHRFRDPRLYEALRARLAPDGLLAVCVLSEVGAEPGRFRAVAGELRAQFGDLRVIAGHEGGGEAWILARVPG</sequence>
<keyword evidence="3" id="KW-0949">S-adenosyl-L-methionine</keyword>
<evidence type="ECO:0000256" key="1">
    <source>
        <dbReference type="ARBA" id="ARBA00022603"/>
    </source>
</evidence>
<dbReference type="STRING" id="134601.AFA91_17780"/>
<evidence type="ECO:0000313" key="5">
    <source>
        <dbReference type="EMBL" id="AKS33446.1"/>
    </source>
</evidence>
<name>A0A0K0X7X1_MYCGD</name>
<reference evidence="5 6" key="1">
    <citation type="submission" date="2015-07" db="EMBL/GenBank/DDBJ databases">
        <title>Complete genome sequence of Mycobacterium goodii X7B, a facultative thermophilic biodesulfurizing bacterium.</title>
        <authorList>
            <person name="Yu B."/>
            <person name="Li F."/>
            <person name="Xu P."/>
        </authorList>
    </citation>
    <scope>NUCLEOTIDE SEQUENCE [LARGE SCALE GENOMIC DNA]</scope>
    <source>
        <strain evidence="5 6">X7B</strain>
    </source>
</reference>
<dbReference type="KEGG" id="mgo:AFA91_17780"/>
<accession>A0A0K0X7X1</accession>
<evidence type="ECO:0000256" key="2">
    <source>
        <dbReference type="ARBA" id="ARBA00022679"/>
    </source>
</evidence>
<proteinExistence type="predicted"/>
<dbReference type="PANTHER" id="PTHR43464:SF19">
    <property type="entry name" value="UBIQUINONE BIOSYNTHESIS O-METHYLTRANSFERASE, MITOCHONDRIAL"/>
    <property type="match status" value="1"/>
</dbReference>
<dbReference type="PATRIC" id="fig|134601.6.peg.3686"/>
<evidence type="ECO:0000313" key="6">
    <source>
        <dbReference type="Proteomes" id="UP000062255"/>
    </source>
</evidence>
<dbReference type="Proteomes" id="UP000062255">
    <property type="component" value="Chromosome"/>
</dbReference>
<protein>
    <submittedName>
        <fullName evidence="5">SAM-dependent methyltransferase</fullName>
    </submittedName>
</protein>
<dbReference type="Gene3D" id="3.40.50.150">
    <property type="entry name" value="Vaccinia Virus protein VP39"/>
    <property type="match status" value="1"/>
</dbReference>
<dbReference type="InterPro" id="IPR029063">
    <property type="entry name" value="SAM-dependent_MTases_sf"/>
</dbReference>
<dbReference type="Pfam" id="PF13649">
    <property type="entry name" value="Methyltransf_25"/>
    <property type="match status" value="1"/>
</dbReference>